<protein>
    <submittedName>
        <fullName evidence="1">Uncharacterized protein</fullName>
    </submittedName>
</protein>
<evidence type="ECO:0000313" key="1">
    <source>
        <dbReference type="EMBL" id="USF88689.1"/>
    </source>
</evidence>
<dbReference type="AlphaFoldDB" id="A0A9J7A155"/>
<dbReference type="EMBL" id="CP090569">
    <property type="protein sequence ID" value="USF88689.1"/>
    <property type="molecule type" value="Genomic_DNA"/>
</dbReference>
<organism evidence="1 2">
    <name type="scientific">Candidatus Endoriftia persephonae</name>
    <dbReference type="NCBI Taxonomy" id="393765"/>
    <lineage>
        <taxon>Bacteria</taxon>
        <taxon>Pseudomonadati</taxon>
        <taxon>Pseudomonadota</taxon>
        <taxon>Gammaproteobacteria</taxon>
        <taxon>Chromatiales</taxon>
        <taxon>Sedimenticolaceae</taxon>
        <taxon>Candidatus Endoriftia</taxon>
    </lineage>
</organism>
<sequence length="54" mass="6125">MGTKDLIGEYSHDRNKPEAMVGCLSAMAEKVCLRMLINDSKNCRAWQVWEAVKP</sequence>
<name>A0A9J7A155_9GAMM</name>
<keyword evidence="2" id="KW-1185">Reference proteome</keyword>
<proteinExistence type="predicted"/>
<dbReference type="RefSeq" id="WP_005961037.1">
    <property type="nucleotide sequence ID" value="NZ_CP090569.1"/>
</dbReference>
<dbReference type="KEGG" id="eps:L0Y14_05515"/>
<evidence type="ECO:0000313" key="2">
    <source>
        <dbReference type="Proteomes" id="UP001056649"/>
    </source>
</evidence>
<gene>
    <name evidence="1" type="ORF">L0Y14_05515</name>
</gene>
<dbReference type="Proteomes" id="UP001056649">
    <property type="component" value="Chromosome"/>
</dbReference>
<reference evidence="1" key="1">
    <citation type="journal article" date="2022" name="Mol. Ecol. Resour.">
        <title>The complete and closed genome of the facultative generalist Candidatus Endoriftia persephone from deep-sea hydrothermal vents.</title>
        <authorList>
            <person name="de Oliveira A.L."/>
            <person name="Srivastava A."/>
            <person name="Espada-Hinojosa S."/>
            <person name="Bright M."/>
        </authorList>
    </citation>
    <scope>NUCLEOTIDE SEQUENCE</scope>
    <source>
        <strain evidence="1">Tica-EPR-9o50.N</strain>
    </source>
</reference>
<accession>A0A9J7A155</accession>